<dbReference type="EMBL" id="OV170223">
    <property type="protein sequence ID" value="CAH0722665.1"/>
    <property type="molecule type" value="Genomic_DNA"/>
</dbReference>
<organism evidence="2 3">
    <name type="scientific">Brenthis ino</name>
    <name type="common">lesser marbled fritillary</name>
    <dbReference type="NCBI Taxonomy" id="405034"/>
    <lineage>
        <taxon>Eukaryota</taxon>
        <taxon>Metazoa</taxon>
        <taxon>Ecdysozoa</taxon>
        <taxon>Arthropoda</taxon>
        <taxon>Hexapoda</taxon>
        <taxon>Insecta</taxon>
        <taxon>Pterygota</taxon>
        <taxon>Neoptera</taxon>
        <taxon>Endopterygota</taxon>
        <taxon>Lepidoptera</taxon>
        <taxon>Glossata</taxon>
        <taxon>Ditrysia</taxon>
        <taxon>Papilionoidea</taxon>
        <taxon>Nymphalidae</taxon>
        <taxon>Heliconiinae</taxon>
        <taxon>Argynnini</taxon>
        <taxon>Brenthis</taxon>
    </lineage>
</organism>
<feature type="non-terminal residue" evidence="2">
    <location>
        <position position="265"/>
    </location>
</feature>
<evidence type="ECO:0000313" key="2">
    <source>
        <dbReference type="EMBL" id="CAH0722665.1"/>
    </source>
</evidence>
<keyword evidence="1" id="KW-0175">Coiled coil</keyword>
<name>A0A8J9VME5_9NEOP</name>
<reference evidence="2" key="1">
    <citation type="submission" date="2021-12" db="EMBL/GenBank/DDBJ databases">
        <authorList>
            <person name="Martin H S."/>
        </authorList>
    </citation>
    <scope>NUCLEOTIDE SEQUENCE</scope>
</reference>
<dbReference type="Proteomes" id="UP000838878">
    <property type="component" value="Chromosome 3"/>
</dbReference>
<dbReference type="OrthoDB" id="312015at2759"/>
<feature type="coiled-coil region" evidence="1">
    <location>
        <begin position="167"/>
        <end position="240"/>
    </location>
</feature>
<keyword evidence="3" id="KW-1185">Reference proteome</keyword>
<proteinExistence type="predicted"/>
<sequence length="265" mass="30679">MISSDLENIDEEVKELLQNYKFKKATAYEPCTLKNFKECLIGLSEELSLLNIEYIFNPHTDVENDNLHLEALVKLINSVWTLLYHHKNSKDKVENLEEQNYVLDNSNKELNVIVGRLKDKLNCEKNESKACVASARRVSDQSDELYQKFIDTRTKLNQLTKQKETTEKCLQNKISRLKLENDKLIDRLRGKSDSFTPCAEICDSTLMQLKERERKQRALIAQLQANNQELLREVLALKEELILEGIGTVHIKKSVLNDPISECEI</sequence>
<accession>A0A8J9VME5</accession>
<protein>
    <submittedName>
        <fullName evidence="2">Uncharacterized protein</fullName>
    </submittedName>
</protein>
<gene>
    <name evidence="2" type="ORF">BINO364_LOCUS8589</name>
</gene>
<evidence type="ECO:0000256" key="1">
    <source>
        <dbReference type="SAM" id="Coils"/>
    </source>
</evidence>
<dbReference type="AlphaFoldDB" id="A0A8J9VME5"/>
<evidence type="ECO:0000313" key="3">
    <source>
        <dbReference type="Proteomes" id="UP000838878"/>
    </source>
</evidence>